<keyword evidence="3" id="KW-0418">Kinase</keyword>
<gene>
    <name evidence="3" type="ordered locus">Metbo_1676</name>
</gene>
<feature type="domain" description="Histidine kinase" evidence="1">
    <location>
        <begin position="484"/>
        <end position="573"/>
    </location>
</feature>
<dbReference type="eggNOG" id="arCOG06712">
    <property type="taxonomic scope" value="Archaea"/>
</dbReference>
<dbReference type="SMART" id="SM00091">
    <property type="entry name" value="PAS"/>
    <property type="match status" value="3"/>
</dbReference>
<dbReference type="GO" id="GO:0016301">
    <property type="term" value="F:kinase activity"/>
    <property type="evidence" value="ECO:0007669"/>
    <property type="project" value="UniProtKB-KW"/>
</dbReference>
<dbReference type="PROSITE" id="PS50109">
    <property type="entry name" value="HIS_KIN"/>
    <property type="match status" value="1"/>
</dbReference>
<dbReference type="SUPFAM" id="SSF55785">
    <property type="entry name" value="PYP-like sensor domain (PAS domain)"/>
    <property type="match status" value="3"/>
</dbReference>
<dbReference type="OrthoDB" id="8127at2157"/>
<dbReference type="Pfam" id="PF07568">
    <property type="entry name" value="HisKA_2"/>
    <property type="match status" value="1"/>
</dbReference>
<dbReference type="NCBIfam" id="TIGR00229">
    <property type="entry name" value="sensory_box"/>
    <property type="match status" value="1"/>
</dbReference>
<keyword evidence="3" id="KW-0808">Transferase</keyword>
<dbReference type="EMBL" id="CP002551">
    <property type="protein sequence ID" value="ADZ09902.1"/>
    <property type="molecule type" value="Genomic_DNA"/>
</dbReference>
<dbReference type="PANTHER" id="PTHR43065">
    <property type="entry name" value="SENSOR HISTIDINE KINASE"/>
    <property type="match status" value="1"/>
</dbReference>
<dbReference type="HOGENOM" id="CLU_000445_114_57_2"/>
<keyword evidence="4" id="KW-1185">Reference proteome</keyword>
<dbReference type="InterPro" id="IPR036890">
    <property type="entry name" value="HATPase_C_sf"/>
</dbReference>
<dbReference type="InterPro" id="IPR000014">
    <property type="entry name" value="PAS"/>
</dbReference>
<dbReference type="STRING" id="877455.Metbo_1676"/>
<sequence length="578" mass="65652">MDTINSRAILDGINHPTFILNVSNEIVAANKTFQNRVGMNEADIMGSKCFKLVHGEECGKALKDCPMQMILDGEIKETVEKMMETVDGYCMIACTPIFDEAGNLSRVMHLTIDRNGANDECPRYKKLHHELLENPMVPVFTSNLNGDILFANNAMAKMFGYNDAEDLKKNKVTNHYKNVEDRSLLIEQLFEDGTLNDYELDAVDVAGNTLKLILGAVLKNGMISGMFMDITAKKISEVQLKESEKRYRALYSSMNEAVSINKLVYSKENIPIDYEIVDVNPAFEEITGLSREYCVSKMVSELSKLEKPPYFEIYSKVIETGVPTRFETYFDLLDKYFDISVFYLSNDMFVTVSEDITERKKSEDKIKASLKEKEVLLQEIHHRVKNNMQIISSLLNLQTKYVGGDEVALDVLKESQNRVTSMAMIHEKLYQSHDFMHVEIGEYIEKLVNDLLYSYAVPKDQIVPHVEYDDIELNIETSIPCGLIISELVSNSLKYAFPDGKTGKITVSLRCHGEGYLLVVGDDGVGLPENLEFTRTDSLGLELVNNLVDQVDGTIELDKRCGTKFIIKFRELEYKKRM</sequence>
<dbReference type="Proteomes" id="UP000007490">
    <property type="component" value="Chromosome"/>
</dbReference>
<dbReference type="InterPro" id="IPR011495">
    <property type="entry name" value="Sig_transdc_His_kin_sub2_dim/P"/>
</dbReference>
<dbReference type="InterPro" id="IPR003594">
    <property type="entry name" value="HATPase_dom"/>
</dbReference>
<dbReference type="Pfam" id="PF02518">
    <property type="entry name" value="HATPase_c"/>
    <property type="match status" value="1"/>
</dbReference>
<dbReference type="Pfam" id="PF13188">
    <property type="entry name" value="PAS_8"/>
    <property type="match status" value="1"/>
</dbReference>
<protein>
    <submittedName>
        <fullName evidence="3">Signal transduction histidine kinase</fullName>
    </submittedName>
</protein>
<dbReference type="Gene3D" id="3.30.565.10">
    <property type="entry name" value="Histidine kinase-like ATPase, C-terminal domain"/>
    <property type="match status" value="1"/>
</dbReference>
<reference evidence="4" key="1">
    <citation type="submission" date="2011-02" db="EMBL/GenBank/DDBJ databases">
        <title>Complete sequence of Methanobacterium sp. AL-21.</title>
        <authorList>
            <consortium name="US DOE Joint Genome Institute"/>
            <person name="Lucas S."/>
            <person name="Copeland A."/>
            <person name="Lapidus A."/>
            <person name="Cheng J.-F."/>
            <person name="Goodwin L."/>
            <person name="Pitluck S."/>
            <person name="Chertkov O."/>
            <person name="Detter J.C."/>
            <person name="Han C."/>
            <person name="Tapia R."/>
            <person name="Land M."/>
            <person name="Hauser L."/>
            <person name="Kyrpides N."/>
            <person name="Ivanova N."/>
            <person name="Mikhailova N."/>
            <person name="Pagani I."/>
            <person name="Cadillo-Quiroz H."/>
            <person name="Imachi H."/>
            <person name="Zinder S."/>
            <person name="Liu W."/>
            <person name="Woyke T."/>
        </authorList>
    </citation>
    <scope>NUCLEOTIDE SEQUENCE [LARGE SCALE GENOMIC DNA]</scope>
    <source>
        <strain evidence="4">AL-21</strain>
    </source>
</reference>
<dbReference type="InterPro" id="IPR005467">
    <property type="entry name" value="His_kinase_dom"/>
</dbReference>
<name>F0T9F1_METLA</name>
<evidence type="ECO:0000259" key="1">
    <source>
        <dbReference type="PROSITE" id="PS50109"/>
    </source>
</evidence>
<reference evidence="3 4" key="2">
    <citation type="journal article" date="2014" name="Int. J. Syst. Evol. Microbiol.">
        <title>Methanobacterium paludis sp. nov. and a novel strain of Methanobacterium lacus isolated from northern peatlands.</title>
        <authorList>
            <person name="Cadillo-Quiroz H."/>
            <person name="Brauer S.L."/>
            <person name="Goodson N."/>
            <person name="Yavitt J.B."/>
            <person name="Zinder S.H."/>
        </authorList>
    </citation>
    <scope>NUCLEOTIDE SEQUENCE [LARGE SCALE GENOMIC DNA]</scope>
    <source>
        <strain evidence="3 4">AL-21</strain>
    </source>
</reference>
<dbReference type="RefSeq" id="WP_013645253.1">
    <property type="nucleotide sequence ID" value="NC_015216.1"/>
</dbReference>
<dbReference type="GeneID" id="24964570"/>
<dbReference type="PANTHER" id="PTHR43065:SF23">
    <property type="entry name" value="SENSOR HISTIDINE KINASE PDTAS"/>
    <property type="match status" value="1"/>
</dbReference>
<dbReference type="PROSITE" id="PS50112">
    <property type="entry name" value="PAS"/>
    <property type="match status" value="2"/>
</dbReference>
<accession>F0T9F1</accession>
<feature type="domain" description="PAS" evidence="2">
    <location>
        <begin position="7"/>
        <end position="74"/>
    </location>
</feature>
<dbReference type="AlphaFoldDB" id="F0T9F1"/>
<dbReference type="Pfam" id="PF13426">
    <property type="entry name" value="PAS_9"/>
    <property type="match status" value="2"/>
</dbReference>
<dbReference type="InterPro" id="IPR035965">
    <property type="entry name" value="PAS-like_dom_sf"/>
</dbReference>
<dbReference type="eggNOG" id="arCOG04001">
    <property type="taxonomic scope" value="Archaea"/>
</dbReference>
<dbReference type="Gene3D" id="3.30.450.20">
    <property type="entry name" value="PAS domain"/>
    <property type="match status" value="4"/>
</dbReference>
<feature type="domain" description="PAS" evidence="2">
    <location>
        <begin position="124"/>
        <end position="172"/>
    </location>
</feature>
<dbReference type="SMART" id="SM00387">
    <property type="entry name" value="HATPase_c"/>
    <property type="match status" value="1"/>
</dbReference>
<proteinExistence type="predicted"/>
<dbReference type="KEGG" id="mel:Metbo_1676"/>
<dbReference type="eggNOG" id="arCOG02335">
    <property type="taxonomic scope" value="Archaea"/>
</dbReference>
<evidence type="ECO:0000313" key="3">
    <source>
        <dbReference type="EMBL" id="ADZ09902.1"/>
    </source>
</evidence>
<dbReference type="CDD" id="cd00130">
    <property type="entry name" value="PAS"/>
    <property type="match status" value="1"/>
</dbReference>
<dbReference type="SUPFAM" id="SSF55874">
    <property type="entry name" value="ATPase domain of HSP90 chaperone/DNA topoisomerase II/histidine kinase"/>
    <property type="match status" value="1"/>
</dbReference>
<organism evidence="3 4">
    <name type="scientific">Methanobacterium lacus (strain AL-21)</name>
    <dbReference type="NCBI Taxonomy" id="877455"/>
    <lineage>
        <taxon>Archaea</taxon>
        <taxon>Methanobacteriati</taxon>
        <taxon>Methanobacteriota</taxon>
        <taxon>Methanomada group</taxon>
        <taxon>Methanobacteria</taxon>
        <taxon>Methanobacteriales</taxon>
        <taxon>Methanobacteriaceae</taxon>
        <taxon>Methanobacterium</taxon>
    </lineage>
</organism>
<evidence type="ECO:0000259" key="2">
    <source>
        <dbReference type="PROSITE" id="PS50112"/>
    </source>
</evidence>
<evidence type="ECO:0000313" key="4">
    <source>
        <dbReference type="Proteomes" id="UP000007490"/>
    </source>
</evidence>